<reference evidence="2" key="1">
    <citation type="journal article" date="2021" name="BMC Genomics">
        <title>Chromosome-level genome assembly and manually-curated proteome of model necrotroph Parastagonospora nodorum Sn15 reveals a genome-wide trove of candidate effector homologs, and redundancy of virulence-related functions within an accessory chromosome.</title>
        <authorList>
            <person name="Bertazzoni S."/>
            <person name="Jones D.A.B."/>
            <person name="Phan H.T."/>
            <person name="Tan K.-C."/>
            <person name="Hane J.K."/>
        </authorList>
    </citation>
    <scope>NUCLEOTIDE SEQUENCE [LARGE SCALE GENOMIC DNA]</scope>
    <source>
        <strain evidence="2">SN15 / ATCC MYA-4574 / FGSC 10173)</strain>
    </source>
</reference>
<accession>A0A7U2NQP7</accession>
<evidence type="ECO:0000313" key="1">
    <source>
        <dbReference type="EMBL" id="QRD06914.1"/>
    </source>
</evidence>
<proteinExistence type="predicted"/>
<organism evidence="1 2">
    <name type="scientific">Phaeosphaeria nodorum (strain SN15 / ATCC MYA-4574 / FGSC 10173)</name>
    <name type="common">Glume blotch fungus</name>
    <name type="synonym">Parastagonospora nodorum</name>
    <dbReference type="NCBI Taxonomy" id="321614"/>
    <lineage>
        <taxon>Eukaryota</taxon>
        <taxon>Fungi</taxon>
        <taxon>Dikarya</taxon>
        <taxon>Ascomycota</taxon>
        <taxon>Pezizomycotina</taxon>
        <taxon>Dothideomycetes</taxon>
        <taxon>Pleosporomycetidae</taxon>
        <taxon>Pleosporales</taxon>
        <taxon>Pleosporineae</taxon>
        <taxon>Phaeosphaeriaceae</taxon>
        <taxon>Parastagonospora</taxon>
    </lineage>
</organism>
<sequence>MVHPNTGFWWDRVGGMGLPCVLRSIALHAAGSLDACASVNIPSCLRDCRVFVRQRVWRGVMGWESHVIYSCGASTFDMEWVM</sequence>
<keyword evidence="2" id="KW-1185">Reference proteome</keyword>
<dbReference type="AlphaFoldDB" id="A0A7U2NQP7"/>
<dbReference type="VEuPathDB" id="FungiDB:JI435_423850"/>
<dbReference type="EMBL" id="CP069043">
    <property type="protein sequence ID" value="QRD06914.1"/>
    <property type="molecule type" value="Genomic_DNA"/>
</dbReference>
<evidence type="ECO:0000313" key="2">
    <source>
        <dbReference type="Proteomes" id="UP000663193"/>
    </source>
</evidence>
<gene>
    <name evidence="1" type="ORF">JI435_423850</name>
</gene>
<name>A0A7U2NQP7_PHANO</name>
<dbReference type="Proteomes" id="UP000663193">
    <property type="component" value="Chromosome 21"/>
</dbReference>
<protein>
    <submittedName>
        <fullName evidence="1">Uncharacterized protein</fullName>
    </submittedName>
</protein>